<accession>A0A366E3K0</accession>
<gene>
    <name evidence="4" type="ORF">DFR74_101911</name>
</gene>
<organism evidence="4 5">
    <name type="scientific">Nocardia puris</name>
    <dbReference type="NCBI Taxonomy" id="208602"/>
    <lineage>
        <taxon>Bacteria</taxon>
        <taxon>Bacillati</taxon>
        <taxon>Actinomycetota</taxon>
        <taxon>Actinomycetes</taxon>
        <taxon>Mycobacteriales</taxon>
        <taxon>Nocardiaceae</taxon>
        <taxon>Nocardia</taxon>
    </lineage>
</organism>
<dbReference type="Gene3D" id="3.40.50.720">
    <property type="entry name" value="NAD(P)-binding Rossmann-like Domain"/>
    <property type="match status" value="1"/>
</dbReference>
<dbReference type="PROSITE" id="PS00061">
    <property type="entry name" value="ADH_SHORT"/>
    <property type="match status" value="1"/>
</dbReference>
<dbReference type="EMBL" id="QNRE01000001">
    <property type="protein sequence ID" value="RBO96892.1"/>
    <property type="molecule type" value="Genomic_DNA"/>
</dbReference>
<dbReference type="InterPro" id="IPR036291">
    <property type="entry name" value="NAD(P)-bd_dom_sf"/>
</dbReference>
<evidence type="ECO:0000313" key="4">
    <source>
        <dbReference type="EMBL" id="RBO96892.1"/>
    </source>
</evidence>
<dbReference type="STRING" id="1210090.GCA_001613185_03766"/>
<sequence length="230" mass="24094">MGFHRTALVTGVSAGLGAALARGLVERGWRVVGTGRRAEPLERMREELGEAFVPVVGDVTDAAHRARVAEVAGGAGDLLLVVNNAGWLGPSPLPRLAAFPLDALEALFRTNVVAPLGIIQMVLPVLAPGAAVVSISSDASVEPYPEWGGYGATKAALDQLSAVLAAEHPDLDVYTFDPGDMRTAMHQDAFPGADISDRPTPESVVPALLRLVDERPKSARYAVSDFAAAR</sequence>
<dbReference type="InterPro" id="IPR020904">
    <property type="entry name" value="Sc_DH/Rdtase_CS"/>
</dbReference>
<dbReference type="InterPro" id="IPR002347">
    <property type="entry name" value="SDR_fam"/>
</dbReference>
<dbReference type="InterPro" id="IPR052178">
    <property type="entry name" value="Sec_Metab_Biosynth_SDR"/>
</dbReference>
<evidence type="ECO:0000313" key="5">
    <source>
        <dbReference type="Proteomes" id="UP000252586"/>
    </source>
</evidence>
<dbReference type="RefSeq" id="WP_067510427.1">
    <property type="nucleotide sequence ID" value="NZ_QNRE01000001.1"/>
</dbReference>
<keyword evidence="5" id="KW-1185">Reference proteome</keyword>
<dbReference type="PANTHER" id="PTHR43618:SF8">
    <property type="entry name" value="7ALPHA-HYDROXYSTEROID DEHYDROGENASE"/>
    <property type="match status" value="1"/>
</dbReference>
<dbReference type="AlphaFoldDB" id="A0A366E3K0"/>
<comment type="caution">
    <text evidence="4">The sequence shown here is derived from an EMBL/GenBank/DDBJ whole genome shotgun (WGS) entry which is preliminary data.</text>
</comment>
<proteinExistence type="inferred from homology"/>
<dbReference type="CDD" id="cd05233">
    <property type="entry name" value="SDR_c"/>
    <property type="match status" value="1"/>
</dbReference>
<dbReference type="PRINTS" id="PR00081">
    <property type="entry name" value="GDHRDH"/>
</dbReference>
<keyword evidence="2" id="KW-0521">NADP</keyword>
<dbReference type="GO" id="GO:0016491">
    <property type="term" value="F:oxidoreductase activity"/>
    <property type="evidence" value="ECO:0007669"/>
    <property type="project" value="UniProtKB-KW"/>
</dbReference>
<dbReference type="PANTHER" id="PTHR43618">
    <property type="entry name" value="7-ALPHA-HYDROXYSTEROID DEHYDROGENASE"/>
    <property type="match status" value="1"/>
</dbReference>
<dbReference type="OrthoDB" id="9775296at2"/>
<reference evidence="4 5" key="1">
    <citation type="submission" date="2018-06" db="EMBL/GenBank/DDBJ databases">
        <title>Genomic Encyclopedia of Type Strains, Phase IV (KMG-IV): sequencing the most valuable type-strain genomes for metagenomic binning, comparative biology and taxonomic classification.</title>
        <authorList>
            <person name="Goeker M."/>
        </authorList>
    </citation>
    <scope>NUCLEOTIDE SEQUENCE [LARGE SCALE GENOMIC DNA]</scope>
    <source>
        <strain evidence="4 5">DSM 44599</strain>
    </source>
</reference>
<comment type="similarity">
    <text evidence="1">Belongs to the short-chain dehydrogenases/reductases (SDR) family.</text>
</comment>
<protein>
    <submittedName>
        <fullName evidence="4">Short-subunit dehydrogenase</fullName>
    </submittedName>
</protein>
<evidence type="ECO:0000256" key="2">
    <source>
        <dbReference type="ARBA" id="ARBA00022857"/>
    </source>
</evidence>
<evidence type="ECO:0000256" key="1">
    <source>
        <dbReference type="ARBA" id="ARBA00006484"/>
    </source>
</evidence>
<dbReference type="Pfam" id="PF00106">
    <property type="entry name" value="adh_short"/>
    <property type="match status" value="1"/>
</dbReference>
<evidence type="ECO:0000256" key="3">
    <source>
        <dbReference type="ARBA" id="ARBA00023002"/>
    </source>
</evidence>
<keyword evidence="3" id="KW-0560">Oxidoreductase</keyword>
<name>A0A366E3K0_9NOCA</name>
<dbReference type="Proteomes" id="UP000252586">
    <property type="component" value="Unassembled WGS sequence"/>
</dbReference>
<dbReference type="SUPFAM" id="SSF51735">
    <property type="entry name" value="NAD(P)-binding Rossmann-fold domains"/>
    <property type="match status" value="1"/>
</dbReference>